<proteinExistence type="predicted"/>
<reference evidence="2 3" key="1">
    <citation type="submission" date="2024-02" db="EMBL/GenBank/DDBJ databases">
        <title>Seven novel Bacillus-like species.</title>
        <authorList>
            <person name="Liu G."/>
        </authorList>
    </citation>
    <scope>NUCLEOTIDE SEQUENCE [LARGE SCALE GENOMIC DNA]</scope>
    <source>
        <strain evidence="2 3">FJAT-52991</strain>
    </source>
</reference>
<feature type="coiled-coil region" evidence="1">
    <location>
        <begin position="41"/>
        <end position="71"/>
    </location>
</feature>
<sequence length="170" mass="18516">MGILSGNPQTEPMHYGEVFATWSYLLAAKGAVAGFQTHLNHAGDEDLKKLLQEKIEQARQEIQQVETLLKENGVGLPPTPPERPNACLEDIPIGARFTDPEIAAGLSMAISAGLVACSQAMGQCIREDIAMMFGQFHIQKAALGGKVLRLNKEKGWLIPPPLHHHKSEDC</sequence>
<protein>
    <submittedName>
        <fullName evidence="2">DUF3231 family protein</fullName>
    </submittedName>
</protein>
<dbReference type="InterPro" id="IPR012347">
    <property type="entry name" value="Ferritin-like"/>
</dbReference>
<evidence type="ECO:0000313" key="3">
    <source>
        <dbReference type="Proteomes" id="UP001387364"/>
    </source>
</evidence>
<dbReference type="InterPro" id="IPR021617">
    <property type="entry name" value="DUF3231"/>
</dbReference>
<keyword evidence="3" id="KW-1185">Reference proteome</keyword>
<dbReference type="Gene3D" id="1.20.1260.10">
    <property type="match status" value="1"/>
</dbReference>
<name>A0ABZ2N2E9_9BACI</name>
<dbReference type="RefSeq" id="WP_338749199.1">
    <property type="nucleotide sequence ID" value="NZ_CP147404.1"/>
</dbReference>
<accession>A0ABZ2N2E9</accession>
<evidence type="ECO:0000256" key="1">
    <source>
        <dbReference type="SAM" id="Coils"/>
    </source>
</evidence>
<dbReference type="EMBL" id="CP147404">
    <property type="protein sequence ID" value="WXB91576.1"/>
    <property type="molecule type" value="Genomic_DNA"/>
</dbReference>
<evidence type="ECO:0000313" key="2">
    <source>
        <dbReference type="EMBL" id="WXB91576.1"/>
    </source>
</evidence>
<keyword evidence="1" id="KW-0175">Coiled coil</keyword>
<organism evidence="2 3">
    <name type="scientific">Bacillus kandeliae</name>
    <dbReference type="NCBI Taxonomy" id="3129297"/>
    <lineage>
        <taxon>Bacteria</taxon>
        <taxon>Bacillati</taxon>
        <taxon>Bacillota</taxon>
        <taxon>Bacilli</taxon>
        <taxon>Bacillales</taxon>
        <taxon>Bacillaceae</taxon>
        <taxon>Bacillus</taxon>
    </lineage>
</organism>
<gene>
    <name evidence="2" type="ORF">WDJ61_09825</name>
</gene>
<dbReference type="Proteomes" id="UP001387364">
    <property type="component" value="Chromosome"/>
</dbReference>
<dbReference type="Pfam" id="PF11553">
    <property type="entry name" value="DUF3231"/>
    <property type="match status" value="1"/>
</dbReference>